<dbReference type="PATRIC" id="fig|1218508.4.peg.207"/>
<dbReference type="PANTHER" id="PTHR43026:SF1">
    <property type="entry name" value="2-HYDROXYACID DEHYDROGENASE HOMOLOG 1-RELATED"/>
    <property type="match status" value="1"/>
</dbReference>
<name>A0A0F4L0P8_9LACO</name>
<dbReference type="InterPro" id="IPR006140">
    <property type="entry name" value="D-isomer_DH_NAD-bd"/>
</dbReference>
<evidence type="ECO:0000313" key="8">
    <source>
        <dbReference type="Proteomes" id="UP000033695"/>
    </source>
</evidence>
<dbReference type="InterPro" id="IPR006139">
    <property type="entry name" value="D-isomer_2_OHA_DH_cat_dom"/>
</dbReference>
<evidence type="ECO:0000256" key="3">
    <source>
        <dbReference type="ARBA" id="ARBA00023027"/>
    </source>
</evidence>
<dbReference type="Pfam" id="PF00389">
    <property type="entry name" value="2-Hacid_dh"/>
    <property type="match status" value="1"/>
</dbReference>
<dbReference type="InterPro" id="IPR029753">
    <property type="entry name" value="D-isomer_DH_CS"/>
</dbReference>
<evidence type="ECO:0000256" key="2">
    <source>
        <dbReference type="ARBA" id="ARBA00023002"/>
    </source>
</evidence>
<sequence>MKIILLSVRDDELPAIKQWQEKHPDIELQTADWELHPDTVDRLQGFDGVIIQQRSQIGDEVYPELKRLGFKQLTSRTAGFDVINMPLATANNLKVSNVPAYSPHSVAELALTHTMRLIRQLPLFDARMQEQDFRWQGLQAAEISSLTIGIIGAGRIGSTTARIFHSLGAQVIANDTKPNHELDDILTFKTKEEVLQEADVVCLHVDLNETSKNLIDAQALSLMKPSAYIVNECRGPVVDTDALIQALEKKQIAGAALDTLTGEENFFNVDLRGKEIPSEQLKKLRSMDNVIITPHIGFYTNIAVQNMVDISLDDAVSLIQGQSCDHVLN</sequence>
<dbReference type="HOGENOM" id="CLU_019796_1_1_9"/>
<dbReference type="Pfam" id="PF02826">
    <property type="entry name" value="2-Hacid_dh_C"/>
    <property type="match status" value="1"/>
</dbReference>
<dbReference type="InterPro" id="IPR058205">
    <property type="entry name" value="D-LDH-like"/>
</dbReference>
<dbReference type="EMBL" id="JXBZ01000002">
    <property type="protein sequence ID" value="KJY51156.1"/>
    <property type="molecule type" value="Genomic_DNA"/>
</dbReference>
<dbReference type="GO" id="GO:0051287">
    <property type="term" value="F:NAD binding"/>
    <property type="evidence" value="ECO:0007669"/>
    <property type="project" value="InterPro"/>
</dbReference>
<keyword evidence="2 4" id="KW-0560">Oxidoreductase</keyword>
<accession>A0A0F4L0P8</accession>
<comment type="similarity">
    <text evidence="1 4">Belongs to the D-isomer specific 2-hydroxyacid dehydrogenase family.</text>
</comment>
<evidence type="ECO:0000313" key="7">
    <source>
        <dbReference type="EMBL" id="KJY51156.1"/>
    </source>
</evidence>
<dbReference type="SUPFAM" id="SSF51735">
    <property type="entry name" value="NAD(P)-binding Rossmann-fold domains"/>
    <property type="match status" value="1"/>
</dbReference>
<protein>
    <submittedName>
        <fullName evidence="7">D-lactate dehydrogenase</fullName>
    </submittedName>
</protein>
<dbReference type="OrthoDB" id="9805416at2"/>
<dbReference type="SUPFAM" id="SSF52283">
    <property type="entry name" value="Formate/glycerate dehydrogenase catalytic domain-like"/>
    <property type="match status" value="1"/>
</dbReference>
<evidence type="ECO:0000256" key="4">
    <source>
        <dbReference type="RuleBase" id="RU003719"/>
    </source>
</evidence>
<dbReference type="PANTHER" id="PTHR43026">
    <property type="entry name" value="2-HYDROXYACID DEHYDROGENASE HOMOLOG 1-RELATED"/>
    <property type="match status" value="1"/>
</dbReference>
<keyword evidence="3" id="KW-0520">NAD</keyword>
<organism evidence="7 8">
    <name type="scientific">Bombilactobacillus mellis</name>
    <dbReference type="NCBI Taxonomy" id="1218508"/>
    <lineage>
        <taxon>Bacteria</taxon>
        <taxon>Bacillati</taxon>
        <taxon>Bacillota</taxon>
        <taxon>Bacilli</taxon>
        <taxon>Lactobacillales</taxon>
        <taxon>Lactobacillaceae</taxon>
        <taxon>Bombilactobacillus</taxon>
    </lineage>
</organism>
<feature type="domain" description="D-isomer specific 2-hydroxyacid dehydrogenase NAD-binding" evidence="6">
    <location>
        <begin position="112"/>
        <end position="297"/>
    </location>
</feature>
<dbReference type="STRING" id="1218508.JG29_02000"/>
<dbReference type="GO" id="GO:0008720">
    <property type="term" value="F:D-lactate dehydrogenase (NAD+) activity"/>
    <property type="evidence" value="ECO:0007669"/>
    <property type="project" value="TreeGrafter"/>
</dbReference>
<keyword evidence="8" id="KW-1185">Reference proteome</keyword>
<reference evidence="7 8" key="1">
    <citation type="submission" date="2014-12" db="EMBL/GenBank/DDBJ databases">
        <title>Comparative genomics of the lactic acid bacteria isolated from the honey bee gut.</title>
        <authorList>
            <person name="Ellegaard K.M."/>
            <person name="Tamarit D."/>
            <person name="Javelind E."/>
            <person name="Olofsson T."/>
            <person name="Andersson S.G."/>
            <person name="Vasquez A."/>
        </authorList>
    </citation>
    <scope>NUCLEOTIDE SEQUENCE [LARGE SCALE GENOMIC DNA]</scope>
    <source>
        <strain evidence="7 8">Hon2</strain>
    </source>
</reference>
<comment type="caution">
    <text evidence="7">The sequence shown here is derived from an EMBL/GenBank/DDBJ whole genome shotgun (WGS) entry which is preliminary data.</text>
</comment>
<evidence type="ECO:0000259" key="6">
    <source>
        <dbReference type="Pfam" id="PF02826"/>
    </source>
</evidence>
<evidence type="ECO:0000259" key="5">
    <source>
        <dbReference type="Pfam" id="PF00389"/>
    </source>
</evidence>
<dbReference type="Gene3D" id="3.40.50.720">
    <property type="entry name" value="NAD(P)-binding Rossmann-like Domain"/>
    <property type="match status" value="2"/>
</dbReference>
<dbReference type="PROSITE" id="PS00671">
    <property type="entry name" value="D_2_HYDROXYACID_DH_3"/>
    <property type="match status" value="1"/>
</dbReference>
<evidence type="ECO:0000256" key="1">
    <source>
        <dbReference type="ARBA" id="ARBA00005854"/>
    </source>
</evidence>
<dbReference type="Proteomes" id="UP000033695">
    <property type="component" value="Unassembled WGS sequence"/>
</dbReference>
<dbReference type="InterPro" id="IPR036291">
    <property type="entry name" value="NAD(P)-bd_dom_sf"/>
</dbReference>
<dbReference type="CDD" id="cd12186">
    <property type="entry name" value="LDH"/>
    <property type="match status" value="1"/>
</dbReference>
<gene>
    <name evidence="7" type="ORF">JG29_02000</name>
</gene>
<feature type="domain" description="D-isomer specific 2-hydroxyacid dehydrogenase catalytic" evidence="5">
    <location>
        <begin position="6"/>
        <end position="329"/>
    </location>
</feature>
<dbReference type="RefSeq" id="WP_045922110.1">
    <property type="nucleotide sequence ID" value="NZ_JBHTHW010000004.1"/>
</dbReference>
<proteinExistence type="inferred from homology"/>
<dbReference type="AlphaFoldDB" id="A0A0F4L0P8"/>